<dbReference type="NCBIfam" id="TIGR03023">
    <property type="entry name" value="WcaJ_sugtrans"/>
    <property type="match status" value="1"/>
</dbReference>
<dbReference type="RefSeq" id="WP_200758193.1">
    <property type="nucleotide sequence ID" value="NZ_AP023366.1"/>
</dbReference>
<dbReference type="InterPro" id="IPR017473">
    <property type="entry name" value="Undecaprenyl-P_gluc_Ptfrase"/>
</dbReference>
<dbReference type="InterPro" id="IPR017475">
    <property type="entry name" value="EPS_sugar_tfrase"/>
</dbReference>
<feature type="transmembrane region" description="Helical" evidence="7">
    <location>
        <begin position="49"/>
        <end position="70"/>
    </location>
</feature>
<evidence type="ECO:0000256" key="5">
    <source>
        <dbReference type="ARBA" id="ARBA00022989"/>
    </source>
</evidence>
<dbReference type="Pfam" id="PF13727">
    <property type="entry name" value="CoA_binding_3"/>
    <property type="match status" value="1"/>
</dbReference>
<gene>
    <name evidence="9" type="ORF">skT53_27850</name>
</gene>
<feature type="transmembrane region" description="Helical" evidence="7">
    <location>
        <begin position="82"/>
        <end position="103"/>
    </location>
</feature>
<dbReference type="SUPFAM" id="SSF51735">
    <property type="entry name" value="NAD(P)-binding Rossmann-fold domains"/>
    <property type="match status" value="1"/>
</dbReference>
<dbReference type="PANTHER" id="PTHR30576">
    <property type="entry name" value="COLANIC BIOSYNTHESIS UDP-GLUCOSE LIPID CARRIER TRANSFERASE"/>
    <property type="match status" value="1"/>
</dbReference>
<protein>
    <submittedName>
        <fullName evidence="9">Undecaprenyl-phosphate glucose phosphotransferase</fullName>
    </submittedName>
</protein>
<name>A0A7I8DGV1_9BACL</name>
<dbReference type="KEGG" id="eff:skT53_27850"/>
<dbReference type="EMBL" id="AP023366">
    <property type="protein sequence ID" value="BCJ87800.1"/>
    <property type="molecule type" value="Genomic_DNA"/>
</dbReference>
<evidence type="ECO:0000256" key="2">
    <source>
        <dbReference type="ARBA" id="ARBA00006464"/>
    </source>
</evidence>
<evidence type="ECO:0000313" key="9">
    <source>
        <dbReference type="EMBL" id="BCJ87800.1"/>
    </source>
</evidence>
<feature type="transmembrane region" description="Helical" evidence="7">
    <location>
        <begin position="285"/>
        <end position="306"/>
    </location>
</feature>
<keyword evidence="4 7" id="KW-0812">Transmembrane</keyword>
<dbReference type="PANTHER" id="PTHR30576:SF0">
    <property type="entry name" value="UNDECAPRENYL-PHOSPHATE N-ACETYLGALACTOSAMINYL 1-PHOSPHATE TRANSFERASE-RELATED"/>
    <property type="match status" value="1"/>
</dbReference>
<dbReference type="AlphaFoldDB" id="A0A7I8DGV1"/>
<evidence type="ECO:0000313" key="10">
    <source>
        <dbReference type="Proteomes" id="UP000593802"/>
    </source>
</evidence>
<evidence type="ECO:0000256" key="1">
    <source>
        <dbReference type="ARBA" id="ARBA00004141"/>
    </source>
</evidence>
<evidence type="ECO:0000256" key="4">
    <source>
        <dbReference type="ARBA" id="ARBA00022692"/>
    </source>
</evidence>
<dbReference type="NCBIfam" id="TIGR03025">
    <property type="entry name" value="EPS_sugtrans"/>
    <property type="match status" value="1"/>
</dbReference>
<dbReference type="Pfam" id="PF02397">
    <property type="entry name" value="Bac_transf"/>
    <property type="match status" value="1"/>
</dbReference>
<keyword evidence="10" id="KW-1185">Reference proteome</keyword>
<evidence type="ECO:0000256" key="6">
    <source>
        <dbReference type="ARBA" id="ARBA00023136"/>
    </source>
</evidence>
<feature type="domain" description="Bacterial sugar transferase" evidence="8">
    <location>
        <begin position="280"/>
        <end position="459"/>
    </location>
</feature>
<keyword evidence="3 9" id="KW-0808">Transferase</keyword>
<reference evidence="9 10" key="1">
    <citation type="submission" date="2020-08" db="EMBL/GenBank/DDBJ databases">
        <title>Complete Genome Sequence of Effusibacillus dendaii Strain skT53, Isolated from Farmland soil.</title>
        <authorList>
            <person name="Konishi T."/>
            <person name="Kawasaki H."/>
        </authorList>
    </citation>
    <scope>NUCLEOTIDE SEQUENCE [LARGE SCALE GENOMIC DNA]</scope>
    <source>
        <strain evidence="10">skT53</strain>
    </source>
</reference>
<dbReference type="GO" id="GO:0016020">
    <property type="term" value="C:membrane"/>
    <property type="evidence" value="ECO:0007669"/>
    <property type="project" value="UniProtKB-SubCell"/>
</dbReference>
<accession>A0A7I8DGV1</accession>
<dbReference type="InterPro" id="IPR003362">
    <property type="entry name" value="Bact_transf"/>
</dbReference>
<evidence type="ECO:0000256" key="7">
    <source>
        <dbReference type="SAM" id="Phobius"/>
    </source>
</evidence>
<sequence length="467" mass="53280">MIRSYQTLLNRILILLDASVVALAFYLAWFLKFRSGLMDSTDSIGELGYVGIAIAMILVYLITNSIYGLYTPHRTRRLRSELTQIVKSSVTGVLILMSILFFIKEIHVSRAVLGMFMGLSVVFLSMERIGLRMVLRRMRSMGYNKKFMLIIGAGPLGRNVLKLITDNRQFGFEVLGFLDDRLYPVAETVDDVPILGTIDELETVLNSHLIDQVVLALPIEAHHKIGQIISLCEKMGIQALIIPDYFNYLPAKPKFEEVGGIPMIDVRHVPLDEAMNAGIKRIFDIGFSLAALLVLSPLLLIIAVGVKLTSPGPVLFAQERVGKNRRIFKMYKFRSMRVSTDESSDTQWTVENDPRRTKFGSFLRKTSLDELPQFFNVLKGDMSIIGPRPERPYFVEQFKEDIPKYMIKHRVRPGITGWAQINGWRGDTSIEERIKYDIHYIENWTFAMDLKIVWKTVVNGFVNKNAY</sequence>
<organism evidence="9 10">
    <name type="scientific">Effusibacillus dendaii</name>
    <dbReference type="NCBI Taxonomy" id="2743772"/>
    <lineage>
        <taxon>Bacteria</taxon>
        <taxon>Bacillati</taxon>
        <taxon>Bacillota</taxon>
        <taxon>Bacilli</taxon>
        <taxon>Bacillales</taxon>
        <taxon>Alicyclobacillaceae</taxon>
        <taxon>Effusibacillus</taxon>
    </lineage>
</organism>
<evidence type="ECO:0000259" key="8">
    <source>
        <dbReference type="Pfam" id="PF02397"/>
    </source>
</evidence>
<dbReference type="Gene3D" id="3.40.50.720">
    <property type="entry name" value="NAD(P)-binding Rossmann-like Domain"/>
    <property type="match status" value="1"/>
</dbReference>
<feature type="transmembrane region" description="Helical" evidence="7">
    <location>
        <begin position="12"/>
        <end position="29"/>
    </location>
</feature>
<dbReference type="Proteomes" id="UP000593802">
    <property type="component" value="Chromosome"/>
</dbReference>
<dbReference type="InterPro" id="IPR036291">
    <property type="entry name" value="NAD(P)-bd_dom_sf"/>
</dbReference>
<dbReference type="GO" id="GO:0016780">
    <property type="term" value="F:phosphotransferase activity, for other substituted phosphate groups"/>
    <property type="evidence" value="ECO:0007669"/>
    <property type="project" value="TreeGrafter"/>
</dbReference>
<evidence type="ECO:0000256" key="3">
    <source>
        <dbReference type="ARBA" id="ARBA00022679"/>
    </source>
</evidence>
<feature type="transmembrane region" description="Helical" evidence="7">
    <location>
        <begin position="109"/>
        <end position="131"/>
    </location>
</feature>
<keyword evidence="6 7" id="KW-0472">Membrane</keyword>
<proteinExistence type="inferred from homology"/>
<keyword evidence="5 7" id="KW-1133">Transmembrane helix</keyword>
<comment type="subcellular location">
    <subcellularLocation>
        <location evidence="1">Membrane</location>
        <topology evidence="1">Multi-pass membrane protein</topology>
    </subcellularLocation>
</comment>
<comment type="similarity">
    <text evidence="2">Belongs to the bacterial sugar transferase family.</text>
</comment>